<accession>A0AAN7GLX5</accession>
<dbReference type="Pfam" id="PF00564">
    <property type="entry name" value="PB1"/>
    <property type="match status" value="1"/>
</dbReference>
<dbReference type="SMART" id="SM00666">
    <property type="entry name" value="PB1"/>
    <property type="match status" value="1"/>
</dbReference>
<feature type="domain" description="PB1" evidence="2">
    <location>
        <begin position="64"/>
        <end position="156"/>
    </location>
</feature>
<protein>
    <recommendedName>
        <fullName evidence="2">PB1 domain-containing protein</fullName>
    </recommendedName>
</protein>
<dbReference type="Proteomes" id="UP001345219">
    <property type="component" value="Chromosome 19"/>
</dbReference>
<feature type="region of interest" description="Disordered" evidence="1">
    <location>
        <begin position="525"/>
        <end position="561"/>
    </location>
</feature>
<name>A0AAN7GLX5_9MYRT</name>
<feature type="compositionally biased region" description="Polar residues" evidence="1">
    <location>
        <begin position="526"/>
        <end position="561"/>
    </location>
</feature>
<sequence length="683" mass="73496">MEPPLPQAAPPSDSSASSPRSRAGDAWDSNPNPVATGAGVGNYLGLPSKIRLMCSYGGHIVPRPHDKSLCYVGGDTRIVVVERHVTSLHALSTHLSKTLLHGRPFILKYQLPNEDLDSLITVSTDEDLDNMIDEHDRTVSNPALKPSRLRIFLFPLQPESSQSNIGAILDSSSEKSDDWFLNALNRGFSDTAQVNCLLGLQDGVAAIQANSADSGRDEKGAKQGQDVHSVPDSPMLETNSSFGSASSSPSIANLPSIRVRAEEGSCLKIGIEDQFSNMVVGAGSGGGLKQDDSFIVLSSLPSSLPLQPAVVAPTSGVPVSSGARDYSSRVVSDDERSDRGIPLGFQKFGVAPPPTQQKSSGGLDLPSPDSVSSWSYSDSSLTNAIPRQRPVIYQDQVVQLASGANRVPSNTMEPFINILDPNTGVQLQQHIQDPGYLFQSQVDPRQQNPQHQQPTPQQQQQQQQMQQLPPFIQAGTHYISQHPAGPVPVTAYYSVYPPQQPHLQHPQLDQQYPLYYMPVNQAHAYNLSTQPPHPSSSDTAKTNPNLNPSVPARTQTPPNPTMVTQPTNYNLVRNVPGSKPEVAHGAVYRMTTSAASPLVQQQYAGYSPVHHPSQSIASASGGTPTFAYDFMSPAHSQQVYYTQHLGPTSAQYQTLAAAAVMPEASGQLQADAMKQQVRTLQGL</sequence>
<evidence type="ECO:0000313" key="4">
    <source>
        <dbReference type="Proteomes" id="UP001345219"/>
    </source>
</evidence>
<evidence type="ECO:0000256" key="1">
    <source>
        <dbReference type="SAM" id="MobiDB-lite"/>
    </source>
</evidence>
<dbReference type="AlphaFoldDB" id="A0AAN7GLX5"/>
<feature type="region of interest" description="Disordered" evidence="1">
    <location>
        <begin position="443"/>
        <end position="466"/>
    </location>
</feature>
<dbReference type="InterPro" id="IPR000270">
    <property type="entry name" value="PB1_dom"/>
</dbReference>
<feature type="compositionally biased region" description="Low complexity" evidence="1">
    <location>
        <begin position="363"/>
        <end position="380"/>
    </location>
</feature>
<dbReference type="PANTHER" id="PTHR31066:SF27">
    <property type="entry name" value="EXPRESSED PROTEIN"/>
    <property type="match status" value="1"/>
</dbReference>
<dbReference type="PANTHER" id="PTHR31066">
    <property type="entry name" value="OS05G0427100 PROTEIN-RELATED"/>
    <property type="match status" value="1"/>
</dbReference>
<gene>
    <name evidence="3" type="ORF">SAY87_025115</name>
</gene>
<dbReference type="SUPFAM" id="SSF54277">
    <property type="entry name" value="CAD &amp; PB1 domains"/>
    <property type="match status" value="1"/>
</dbReference>
<evidence type="ECO:0000313" key="3">
    <source>
        <dbReference type="EMBL" id="KAK4741527.1"/>
    </source>
</evidence>
<feature type="compositionally biased region" description="Low complexity" evidence="1">
    <location>
        <begin position="10"/>
        <end position="26"/>
    </location>
</feature>
<dbReference type="Gene3D" id="3.10.20.90">
    <property type="entry name" value="Phosphatidylinositol 3-kinase Catalytic Subunit, Chain A, domain 1"/>
    <property type="match status" value="1"/>
</dbReference>
<feature type="region of interest" description="Disordered" evidence="1">
    <location>
        <begin position="314"/>
        <end position="380"/>
    </location>
</feature>
<organism evidence="3 4">
    <name type="scientific">Trapa incisa</name>
    <dbReference type="NCBI Taxonomy" id="236973"/>
    <lineage>
        <taxon>Eukaryota</taxon>
        <taxon>Viridiplantae</taxon>
        <taxon>Streptophyta</taxon>
        <taxon>Embryophyta</taxon>
        <taxon>Tracheophyta</taxon>
        <taxon>Spermatophyta</taxon>
        <taxon>Magnoliopsida</taxon>
        <taxon>eudicotyledons</taxon>
        <taxon>Gunneridae</taxon>
        <taxon>Pentapetalae</taxon>
        <taxon>rosids</taxon>
        <taxon>malvids</taxon>
        <taxon>Myrtales</taxon>
        <taxon>Lythraceae</taxon>
        <taxon>Trapa</taxon>
    </lineage>
</organism>
<keyword evidence="4" id="KW-1185">Reference proteome</keyword>
<proteinExistence type="predicted"/>
<reference evidence="3 4" key="1">
    <citation type="journal article" date="2023" name="Hortic Res">
        <title>Pangenome of water caltrop reveals structural variations and asymmetric subgenome divergence after allopolyploidization.</title>
        <authorList>
            <person name="Zhang X."/>
            <person name="Chen Y."/>
            <person name="Wang L."/>
            <person name="Yuan Y."/>
            <person name="Fang M."/>
            <person name="Shi L."/>
            <person name="Lu R."/>
            <person name="Comes H.P."/>
            <person name="Ma Y."/>
            <person name="Chen Y."/>
            <person name="Huang G."/>
            <person name="Zhou Y."/>
            <person name="Zheng Z."/>
            <person name="Qiu Y."/>
        </authorList>
    </citation>
    <scope>NUCLEOTIDE SEQUENCE [LARGE SCALE GENOMIC DNA]</scope>
    <source>
        <tissue evidence="3">Roots</tissue>
    </source>
</reference>
<dbReference type="EMBL" id="JAXIOK010000024">
    <property type="protein sequence ID" value="KAK4741527.1"/>
    <property type="molecule type" value="Genomic_DNA"/>
</dbReference>
<feature type="region of interest" description="Disordered" evidence="1">
    <location>
        <begin position="211"/>
        <end position="247"/>
    </location>
</feature>
<comment type="caution">
    <text evidence="3">The sequence shown here is derived from an EMBL/GenBank/DDBJ whole genome shotgun (WGS) entry which is preliminary data.</text>
</comment>
<dbReference type="CDD" id="cd06410">
    <property type="entry name" value="PB1_UP2"/>
    <property type="match status" value="1"/>
</dbReference>
<dbReference type="InterPro" id="IPR053198">
    <property type="entry name" value="Gynoecium_Dev_Regulator"/>
</dbReference>
<feature type="region of interest" description="Disordered" evidence="1">
    <location>
        <begin position="1"/>
        <end position="33"/>
    </location>
</feature>
<evidence type="ECO:0000259" key="2">
    <source>
        <dbReference type="SMART" id="SM00666"/>
    </source>
</evidence>